<dbReference type="EMBL" id="VYDA01000038">
    <property type="protein sequence ID" value="MYH60424.1"/>
    <property type="molecule type" value="Genomic_DNA"/>
</dbReference>
<feature type="compositionally biased region" description="Low complexity" evidence="1">
    <location>
        <begin position="281"/>
        <end position="351"/>
    </location>
</feature>
<organism evidence="3">
    <name type="scientific">Caldilineaceae bacterium SB0675_bin_29</name>
    <dbReference type="NCBI Taxonomy" id="2605266"/>
    <lineage>
        <taxon>Bacteria</taxon>
        <taxon>Bacillati</taxon>
        <taxon>Chloroflexota</taxon>
        <taxon>Caldilineae</taxon>
        <taxon>Caldilineales</taxon>
        <taxon>Caldilineaceae</taxon>
    </lineage>
</organism>
<keyword evidence="2" id="KW-0812">Transmembrane</keyword>
<proteinExistence type="predicted"/>
<comment type="caution">
    <text evidence="3">The sequence shown here is derived from an EMBL/GenBank/DDBJ whole genome shotgun (WGS) entry which is preliminary data.</text>
</comment>
<feature type="transmembrane region" description="Helical" evidence="2">
    <location>
        <begin position="20"/>
        <end position="44"/>
    </location>
</feature>
<evidence type="ECO:0008006" key="4">
    <source>
        <dbReference type="Google" id="ProtNLM"/>
    </source>
</evidence>
<keyword evidence="2" id="KW-1133">Transmembrane helix</keyword>
<sequence length="860" mass="91080">MNNRFLRLAKALASGRSLIWGNPLAAGVVFAIVVSLLVLLSLLLRDVGPVALPAAESKSTAVSALQSDPSANTPTATPAAMAAQADVATAPPVATDVSVAIGTATGSPTPAPTSTDAATPSPTWTATVTPTPTATELYVPVSVFPSEIVIGAPDNVTGRVVLFPARLRAGPSTQDDVLARVGQDVQVTIGGIVASGTWVLLKVTDTRTEQHGEEGWMAVELLEIDGDLTTLLNYTDEGIRIRPFGSRPPGIGIKVTPQPAAAAQLANAAFASTPTAPPTITPTATASPAPTETETPTPAPTATFTPTLTPTLTHTPSSTPTATFTPTPTPTATPTLTPTPAATFTPLPTSTRAASTQGEDYIPTELSAIDLQPAQVPPPQADEFVATVLDETDPADPSALLSVRTDGGERLLLDIDPLAEQIMMWSGIFGASRGEWLDAGTAFLWPGTKVYVAGRREESGSVTVSSMRVVAPPEFQRVKRMDVPTFGAAVESGKAVALLGRRGDPGVFLLHQDGVVTVVRESGHSVLPVFEGAQGFVVPDANTPADRNGFLYVRGDGIGLSFQAYPFNGVRGIVADERGDIWWLETPQVGLAQWRLWHYNGQDGEIVLRVQASTALLGGSAGISIEPTLISALAGTAEGRSFVIDTANPDAGRQYTGLYRVDLQPEGEIDVSRLAPEGIYRGPFQLSPGNLRLAHLAYDPQHPSLTVGFVRPANQLWVREMAPNGAGARGRLSAQTQTRFEFFAPQVAWRDDDRILLARSRFSPQGVFSLEIFGITEVDLRKTGAAARSSYLYPLGDVVGDYAACADGSVLISVRSGNRVPRLEEWTGKGRPEMRGQLPGYYDRVFLCWQRYSGPVRIRR</sequence>
<protein>
    <recommendedName>
        <fullName evidence="4">SH3 domain-containing protein</fullName>
    </recommendedName>
</protein>
<keyword evidence="2" id="KW-0472">Membrane</keyword>
<dbReference type="AlphaFoldDB" id="A0A6B1G2I9"/>
<evidence type="ECO:0000256" key="1">
    <source>
        <dbReference type="SAM" id="MobiDB-lite"/>
    </source>
</evidence>
<accession>A0A6B1G2I9</accession>
<evidence type="ECO:0000313" key="3">
    <source>
        <dbReference type="EMBL" id="MYH60424.1"/>
    </source>
</evidence>
<reference evidence="3" key="1">
    <citation type="submission" date="2019-09" db="EMBL/GenBank/DDBJ databases">
        <title>Characterisation of the sponge microbiome using genome-centric metagenomics.</title>
        <authorList>
            <person name="Engelberts J.P."/>
            <person name="Robbins S.J."/>
            <person name="De Goeij J.M."/>
            <person name="Aranda M."/>
            <person name="Bell S.C."/>
            <person name="Webster N.S."/>
        </authorList>
    </citation>
    <scope>NUCLEOTIDE SEQUENCE</scope>
    <source>
        <strain evidence="3">SB0675_bin_29</strain>
    </source>
</reference>
<feature type="region of interest" description="Disordered" evidence="1">
    <location>
        <begin position="104"/>
        <end position="124"/>
    </location>
</feature>
<gene>
    <name evidence="3" type="ORF">F4148_01170</name>
</gene>
<evidence type="ECO:0000256" key="2">
    <source>
        <dbReference type="SAM" id="Phobius"/>
    </source>
</evidence>
<feature type="region of interest" description="Disordered" evidence="1">
    <location>
        <begin position="272"/>
        <end position="355"/>
    </location>
</feature>
<name>A0A6B1G2I9_9CHLR</name>